<dbReference type="GO" id="GO:0005737">
    <property type="term" value="C:cytoplasm"/>
    <property type="evidence" value="ECO:0007669"/>
    <property type="project" value="UniProtKB-ARBA"/>
</dbReference>
<sequence length="341" mass="37896">MDNPYGILGLRFNQDYACFSVALESGLRIYNVNPLVEKLRLDDDLVGGIAECEMLYRSNLVAIIGGGSKPKFAENTVLIWDDAAKKFVMELTFGLPVISARLRRDKIVCILRNQIHVFRFPNGASKIYTCETRDNPRGLCELNTTSDRQIMAFPGVKCGTLQIKNFSSPDATQAPIKAHQTDLACIAVSQNGNICATASTKGTLIRVFDTLKRTLLVELRRGMDTARLYSINFSLDSEYLCVSSDKGTVHIFAVKDTVLNKRSKIPKLGMFSQYADSQWGLASFTVPAEVPCISAFTSQQNAQSVIAVCVDGKYYKHSFSDSGHCNREEYDVYMEISNDDI</sequence>
<keyword evidence="3" id="KW-0072">Autophagy</keyword>
<comment type="similarity">
    <text evidence="4">Belongs to the WD repeat PROPPIN family.</text>
</comment>
<dbReference type="Pfam" id="PF21032">
    <property type="entry name" value="PROPPIN"/>
    <property type="match status" value="1"/>
</dbReference>
<gene>
    <name evidence="5" type="primary">RvY_08033-1</name>
    <name evidence="5" type="synonym">RvY_08033.1</name>
    <name evidence="5" type="ORF">RvY_08033</name>
</gene>
<proteinExistence type="inferred from homology"/>
<dbReference type="InterPro" id="IPR036322">
    <property type="entry name" value="WD40_repeat_dom_sf"/>
</dbReference>
<keyword evidence="6" id="KW-1185">Reference proteome</keyword>
<evidence type="ECO:0000256" key="4">
    <source>
        <dbReference type="ARBA" id="ARBA00025740"/>
    </source>
</evidence>
<dbReference type="SMART" id="SM00320">
    <property type="entry name" value="WD40"/>
    <property type="match status" value="2"/>
</dbReference>
<keyword evidence="1" id="KW-0853">WD repeat</keyword>
<dbReference type="AlphaFoldDB" id="A0A1D1VA77"/>
<dbReference type="OrthoDB" id="1667587at2759"/>
<dbReference type="STRING" id="947166.A0A1D1VA77"/>
<evidence type="ECO:0000256" key="2">
    <source>
        <dbReference type="ARBA" id="ARBA00022737"/>
    </source>
</evidence>
<protein>
    <recommendedName>
        <fullName evidence="7">WD repeat domain phosphoinositide-interacting protein 4</fullName>
    </recommendedName>
</protein>
<dbReference type="SUPFAM" id="SSF50978">
    <property type="entry name" value="WD40 repeat-like"/>
    <property type="match status" value="1"/>
</dbReference>
<evidence type="ECO:0000256" key="3">
    <source>
        <dbReference type="ARBA" id="ARBA00023006"/>
    </source>
</evidence>
<dbReference type="InterPro" id="IPR048720">
    <property type="entry name" value="PROPPIN"/>
</dbReference>
<evidence type="ECO:0000313" key="5">
    <source>
        <dbReference type="EMBL" id="GAU96607.1"/>
    </source>
</evidence>
<organism evidence="5 6">
    <name type="scientific">Ramazzottius varieornatus</name>
    <name type="common">Water bear</name>
    <name type="synonym">Tardigrade</name>
    <dbReference type="NCBI Taxonomy" id="947166"/>
    <lineage>
        <taxon>Eukaryota</taxon>
        <taxon>Metazoa</taxon>
        <taxon>Ecdysozoa</taxon>
        <taxon>Tardigrada</taxon>
        <taxon>Eutardigrada</taxon>
        <taxon>Parachela</taxon>
        <taxon>Hypsibioidea</taxon>
        <taxon>Ramazzottiidae</taxon>
        <taxon>Ramazzottius</taxon>
    </lineage>
</organism>
<dbReference type="InterPro" id="IPR015943">
    <property type="entry name" value="WD40/YVTN_repeat-like_dom_sf"/>
</dbReference>
<comment type="caution">
    <text evidence="5">The sequence shown here is derived from an EMBL/GenBank/DDBJ whole genome shotgun (WGS) entry which is preliminary data.</text>
</comment>
<dbReference type="EMBL" id="BDGG01000003">
    <property type="protein sequence ID" value="GAU96607.1"/>
    <property type="molecule type" value="Genomic_DNA"/>
</dbReference>
<name>A0A1D1VA77_RAMVA</name>
<dbReference type="Proteomes" id="UP000186922">
    <property type="component" value="Unassembled WGS sequence"/>
</dbReference>
<evidence type="ECO:0000256" key="1">
    <source>
        <dbReference type="ARBA" id="ARBA00022574"/>
    </source>
</evidence>
<evidence type="ECO:0008006" key="7">
    <source>
        <dbReference type="Google" id="ProtNLM"/>
    </source>
</evidence>
<dbReference type="Gene3D" id="2.130.10.10">
    <property type="entry name" value="YVTN repeat-like/Quinoprotein amine dehydrogenase"/>
    <property type="match status" value="1"/>
</dbReference>
<dbReference type="GO" id="GO:0006914">
    <property type="term" value="P:autophagy"/>
    <property type="evidence" value="ECO:0007669"/>
    <property type="project" value="UniProtKB-KW"/>
</dbReference>
<accession>A0A1D1VA77</accession>
<dbReference type="InterPro" id="IPR001680">
    <property type="entry name" value="WD40_rpt"/>
</dbReference>
<reference evidence="5 6" key="1">
    <citation type="journal article" date="2016" name="Nat. Commun.">
        <title>Extremotolerant tardigrade genome and improved radiotolerance of human cultured cells by tardigrade-unique protein.</title>
        <authorList>
            <person name="Hashimoto T."/>
            <person name="Horikawa D.D."/>
            <person name="Saito Y."/>
            <person name="Kuwahara H."/>
            <person name="Kozuka-Hata H."/>
            <person name="Shin-I T."/>
            <person name="Minakuchi Y."/>
            <person name="Ohishi K."/>
            <person name="Motoyama A."/>
            <person name="Aizu T."/>
            <person name="Enomoto A."/>
            <person name="Kondo K."/>
            <person name="Tanaka S."/>
            <person name="Hara Y."/>
            <person name="Koshikawa S."/>
            <person name="Sagara H."/>
            <person name="Miura T."/>
            <person name="Yokobori S."/>
            <person name="Miyagawa K."/>
            <person name="Suzuki Y."/>
            <person name="Kubo T."/>
            <person name="Oyama M."/>
            <person name="Kohara Y."/>
            <person name="Fujiyama A."/>
            <person name="Arakawa K."/>
            <person name="Katayama T."/>
            <person name="Toyoda A."/>
            <person name="Kunieda T."/>
        </authorList>
    </citation>
    <scope>NUCLEOTIDE SEQUENCE [LARGE SCALE GENOMIC DNA]</scope>
    <source>
        <strain evidence="5 6">YOKOZUNA-1</strain>
    </source>
</reference>
<dbReference type="PANTHER" id="PTHR11227">
    <property type="entry name" value="WD-REPEAT PROTEIN INTERACTING WITH PHOSPHOINOSIDES WIPI -RELATED"/>
    <property type="match status" value="1"/>
</dbReference>
<keyword evidence="2" id="KW-0677">Repeat</keyword>
<evidence type="ECO:0000313" key="6">
    <source>
        <dbReference type="Proteomes" id="UP000186922"/>
    </source>
</evidence>